<dbReference type="OrthoDB" id="6400065at2"/>
<proteinExistence type="predicted"/>
<feature type="transmembrane region" description="Helical" evidence="1">
    <location>
        <begin position="52"/>
        <end position="77"/>
    </location>
</feature>
<feature type="transmembrane region" description="Helical" evidence="1">
    <location>
        <begin position="133"/>
        <end position="153"/>
    </location>
</feature>
<keyword evidence="1" id="KW-1133">Transmembrane helix</keyword>
<name>A0A368NFH8_9GAMM</name>
<dbReference type="AlphaFoldDB" id="A0A368NFH8"/>
<dbReference type="RefSeq" id="WP_114338393.1">
    <property type="nucleotide sequence ID" value="NZ_QPID01000006.1"/>
</dbReference>
<feature type="transmembrane region" description="Helical" evidence="1">
    <location>
        <begin position="97"/>
        <end position="121"/>
    </location>
</feature>
<feature type="transmembrane region" description="Helical" evidence="1">
    <location>
        <begin position="173"/>
        <end position="193"/>
    </location>
</feature>
<evidence type="ECO:0000313" key="3">
    <source>
        <dbReference type="Proteomes" id="UP000252558"/>
    </source>
</evidence>
<keyword evidence="1" id="KW-0472">Membrane</keyword>
<comment type="caution">
    <text evidence="2">The sequence shown here is derived from an EMBL/GenBank/DDBJ whole genome shotgun (WGS) entry which is preliminary data.</text>
</comment>
<gene>
    <name evidence="2" type="ORF">DU002_10740</name>
</gene>
<evidence type="ECO:0000313" key="2">
    <source>
        <dbReference type="EMBL" id="RCU49397.1"/>
    </source>
</evidence>
<evidence type="ECO:0000256" key="1">
    <source>
        <dbReference type="SAM" id="Phobius"/>
    </source>
</evidence>
<organism evidence="2 3">
    <name type="scientific">Corallincola holothuriorum</name>
    <dbReference type="NCBI Taxonomy" id="2282215"/>
    <lineage>
        <taxon>Bacteria</taxon>
        <taxon>Pseudomonadati</taxon>
        <taxon>Pseudomonadota</taxon>
        <taxon>Gammaproteobacteria</taxon>
        <taxon>Alteromonadales</taxon>
        <taxon>Psychromonadaceae</taxon>
        <taxon>Corallincola</taxon>
    </lineage>
</organism>
<dbReference type="EMBL" id="QPID01000006">
    <property type="protein sequence ID" value="RCU49397.1"/>
    <property type="molecule type" value="Genomic_DNA"/>
</dbReference>
<sequence length="216" mass="23173">MAESGTQQVKVAVNVMRSRLTVIGFNIAVASFQLARINELPGGQPVSGVDHLVHAGVMTALLLAMALSIIAMVVYLLSGSMDPVGVCNHWSLVAGDLLMYLALASTVSGFFAPLGLSIDILAANWPQKAAQIAILHTGLLAVGGLGWFFAAYVGPSVSILRSPFSSQVNFRLLLAYAAVMLFLSWLHAHATLIDDVSNPEFSFALFLFELIQPFRW</sequence>
<keyword evidence="3" id="KW-1185">Reference proteome</keyword>
<reference evidence="2 3" key="1">
    <citation type="submission" date="2018-07" db="EMBL/GenBank/DDBJ databases">
        <title>Corallincola holothuriorum sp. nov., a new facultative anaerobe isolated from sea cucumber Apostichopus japonicus.</title>
        <authorList>
            <person name="Xia H."/>
        </authorList>
    </citation>
    <scope>NUCLEOTIDE SEQUENCE [LARGE SCALE GENOMIC DNA]</scope>
    <source>
        <strain evidence="2 3">C4</strain>
    </source>
</reference>
<protein>
    <submittedName>
        <fullName evidence="2">Uncharacterized protein</fullName>
    </submittedName>
</protein>
<accession>A0A368NFH8</accession>
<keyword evidence="1" id="KW-0812">Transmembrane</keyword>
<dbReference type="Proteomes" id="UP000252558">
    <property type="component" value="Unassembled WGS sequence"/>
</dbReference>